<evidence type="ECO:0000313" key="1">
    <source>
        <dbReference type="EMBL" id="CAD7227540.1"/>
    </source>
</evidence>
<name>A0A7R8W9N7_9CRUS</name>
<dbReference type="AlphaFoldDB" id="A0A7R8W9N7"/>
<organism evidence="1">
    <name type="scientific">Cyprideis torosa</name>
    <dbReference type="NCBI Taxonomy" id="163714"/>
    <lineage>
        <taxon>Eukaryota</taxon>
        <taxon>Metazoa</taxon>
        <taxon>Ecdysozoa</taxon>
        <taxon>Arthropoda</taxon>
        <taxon>Crustacea</taxon>
        <taxon>Oligostraca</taxon>
        <taxon>Ostracoda</taxon>
        <taxon>Podocopa</taxon>
        <taxon>Podocopida</taxon>
        <taxon>Cytherocopina</taxon>
        <taxon>Cytheroidea</taxon>
        <taxon>Cytherideidae</taxon>
        <taxon>Cyprideis</taxon>
    </lineage>
</organism>
<reference evidence="1" key="1">
    <citation type="submission" date="2020-11" db="EMBL/GenBank/DDBJ databases">
        <authorList>
            <person name="Tran Van P."/>
        </authorList>
    </citation>
    <scope>NUCLEOTIDE SEQUENCE</scope>
</reference>
<proteinExistence type="predicted"/>
<protein>
    <submittedName>
        <fullName evidence="1">Uncharacterized protein</fullName>
    </submittedName>
</protein>
<gene>
    <name evidence="1" type="ORF">CTOB1V02_LOCUS5444</name>
</gene>
<dbReference type="EMBL" id="OB661177">
    <property type="protein sequence ID" value="CAD7227540.1"/>
    <property type="molecule type" value="Genomic_DNA"/>
</dbReference>
<dbReference type="OrthoDB" id="10058156at2759"/>
<sequence>MMSEKDLLSEALKAKETNASIFSPEGIAKRDWFLFVIPTGKGYAGGVAQSSLALWWLVNNLLVYNLLRRRGLAHEFRSQIAFARVPYLKTPQWMHLDGFIYIIGATVFFANLTQKFNLLEAMKRTSSGKFMNAFSFEELGKIKGYNEHKIRLKQGYVPVKQKQRPILYVLRDKVAVEIQRLGGDRSLLESEPQDVDGDEVAPLRPN</sequence>
<accession>A0A7R8W9N7</accession>